<reference evidence="1 2" key="1">
    <citation type="submission" date="2018-06" db="EMBL/GenBank/DDBJ databases">
        <authorList>
            <consortium name="Pathogen Informatics"/>
            <person name="Doyle S."/>
        </authorList>
    </citation>
    <scope>NUCLEOTIDE SEQUENCE [LARGE SCALE GENOMIC DNA]</scope>
    <source>
        <strain evidence="1 2">NCTC10060</strain>
    </source>
</reference>
<protein>
    <submittedName>
        <fullName evidence="1">Polyketide synthase</fullName>
    </submittedName>
</protein>
<dbReference type="EMBL" id="UGXH01000003">
    <property type="protein sequence ID" value="SUG56001.1"/>
    <property type="molecule type" value="Genomic_DNA"/>
</dbReference>
<name>A0A379TZI8_SALDZ</name>
<evidence type="ECO:0000313" key="2">
    <source>
        <dbReference type="Proteomes" id="UP000254633"/>
    </source>
</evidence>
<evidence type="ECO:0000313" key="1">
    <source>
        <dbReference type="EMBL" id="SUG56001.1"/>
    </source>
</evidence>
<organism evidence="1 2">
    <name type="scientific">Salmonella diarizonae</name>
    <dbReference type="NCBI Taxonomy" id="59204"/>
    <lineage>
        <taxon>Bacteria</taxon>
        <taxon>Pseudomonadati</taxon>
        <taxon>Pseudomonadota</taxon>
        <taxon>Gammaproteobacteria</taxon>
        <taxon>Enterobacterales</taxon>
        <taxon>Enterobacteriaceae</taxon>
        <taxon>Salmonella</taxon>
    </lineage>
</organism>
<dbReference type="AlphaFoldDB" id="A0A379TZI8"/>
<proteinExistence type="predicted"/>
<gene>
    <name evidence="1" type="ORF">NCTC10060_03159</name>
</gene>
<dbReference type="Proteomes" id="UP000254633">
    <property type="component" value="Unassembled WGS sequence"/>
</dbReference>
<sequence length="93" mass="10095">MLATLANRGMGALSDAEGCWHLEQAVMRGTPWRLAMRVFTDKMPPLQQALFNISATEKAATPVIPPADDNAFNGSLSDETAVMAWLKSGLRFS</sequence>
<accession>A0A379TZI8</accession>